<dbReference type="RefSeq" id="WP_353423856.1">
    <property type="nucleotide sequence ID" value="NZ_CP117826.1"/>
</dbReference>
<evidence type="ECO:0000313" key="2">
    <source>
        <dbReference type="EMBL" id="XCC63019.1"/>
    </source>
</evidence>
<dbReference type="AlphaFoldDB" id="A0AAU8AB26"/>
<organism evidence="2">
    <name type="scientific">Christensenella massiliensis</name>
    <dbReference type="NCBI Taxonomy" id="1805714"/>
    <lineage>
        <taxon>Bacteria</taxon>
        <taxon>Bacillati</taxon>
        <taxon>Bacillota</taxon>
        <taxon>Clostridia</taxon>
        <taxon>Christensenellales</taxon>
        <taxon>Christensenellaceae</taxon>
        <taxon>Christensenella</taxon>
    </lineage>
</organism>
<name>A0AAU8AB26_9FIRM</name>
<feature type="compositionally biased region" description="Basic and acidic residues" evidence="1">
    <location>
        <begin position="16"/>
        <end position="50"/>
    </location>
</feature>
<proteinExistence type="predicted"/>
<feature type="compositionally biased region" description="Polar residues" evidence="1">
    <location>
        <begin position="1"/>
        <end position="13"/>
    </location>
</feature>
<reference evidence="2" key="1">
    <citation type="submission" date="2023-02" db="EMBL/GenBank/DDBJ databases">
        <title>Gut commensal Christensenella minuta modulates host metabolism via a new class of secondary bile acids.</title>
        <authorList>
            <person name="Liu C."/>
        </authorList>
    </citation>
    <scope>NUCLEOTIDE SEQUENCE</scope>
    <source>
        <strain evidence="2">CA70</strain>
    </source>
</reference>
<protein>
    <submittedName>
        <fullName evidence="2">Uncharacterized protein</fullName>
    </submittedName>
</protein>
<feature type="region of interest" description="Disordered" evidence="1">
    <location>
        <begin position="1"/>
        <end position="50"/>
    </location>
</feature>
<accession>A0AAU8AB26</accession>
<gene>
    <name evidence="2" type="ORF">PUP29_03640</name>
</gene>
<evidence type="ECO:0000256" key="1">
    <source>
        <dbReference type="SAM" id="MobiDB-lite"/>
    </source>
</evidence>
<sequence>MTTKLKTKSTPNKSVKKVETKTAAGKRVEKTTAKKKIDGSTEVKHQVKHS</sequence>
<dbReference type="EMBL" id="CP117826">
    <property type="protein sequence ID" value="XCC63019.1"/>
    <property type="molecule type" value="Genomic_DNA"/>
</dbReference>